<sequence>MKTEGCAQSPEIGASPESVIISKNKSLTEVPKARNVRTILLFYIIKK</sequence>
<dbReference type="Proteomes" id="UP000663722">
    <property type="component" value="Chromosome"/>
</dbReference>
<dbReference type="KEGG" id="dmm:dnm_062620"/>
<reference evidence="1" key="1">
    <citation type="journal article" date="2021" name="Microb. Physiol.">
        <title>Proteogenomic Insights into the Physiology of Marine, Sulfate-Reducing, Filamentous Desulfonema limicola and Desulfonema magnum.</title>
        <authorList>
            <person name="Schnaars V."/>
            <person name="Wohlbrand L."/>
            <person name="Scheve S."/>
            <person name="Hinrichs C."/>
            <person name="Reinhardt R."/>
            <person name="Rabus R."/>
        </authorList>
    </citation>
    <scope>NUCLEOTIDE SEQUENCE</scope>
    <source>
        <strain evidence="1">4be13</strain>
    </source>
</reference>
<organism evidence="1 2">
    <name type="scientific">Desulfonema magnum</name>
    <dbReference type="NCBI Taxonomy" id="45655"/>
    <lineage>
        <taxon>Bacteria</taxon>
        <taxon>Pseudomonadati</taxon>
        <taxon>Thermodesulfobacteriota</taxon>
        <taxon>Desulfobacteria</taxon>
        <taxon>Desulfobacterales</taxon>
        <taxon>Desulfococcaceae</taxon>
        <taxon>Desulfonema</taxon>
    </lineage>
</organism>
<evidence type="ECO:0000313" key="1">
    <source>
        <dbReference type="EMBL" id="QTA90201.1"/>
    </source>
</evidence>
<accession>A0A975BRB2</accession>
<dbReference type="AlphaFoldDB" id="A0A975BRB2"/>
<keyword evidence="2" id="KW-1185">Reference proteome</keyword>
<gene>
    <name evidence="1" type="ORF">dnm_062620</name>
</gene>
<proteinExistence type="predicted"/>
<dbReference type="EMBL" id="CP061800">
    <property type="protein sequence ID" value="QTA90201.1"/>
    <property type="molecule type" value="Genomic_DNA"/>
</dbReference>
<protein>
    <submittedName>
        <fullName evidence="1">Uncharacterized protein</fullName>
    </submittedName>
</protein>
<evidence type="ECO:0000313" key="2">
    <source>
        <dbReference type="Proteomes" id="UP000663722"/>
    </source>
</evidence>
<name>A0A975BRB2_9BACT</name>